<dbReference type="PANTHER" id="PTHR30537">
    <property type="entry name" value="HTH-TYPE TRANSCRIPTIONAL REGULATOR"/>
    <property type="match status" value="1"/>
</dbReference>
<evidence type="ECO:0000256" key="2">
    <source>
        <dbReference type="ARBA" id="ARBA00023015"/>
    </source>
</evidence>
<evidence type="ECO:0000256" key="3">
    <source>
        <dbReference type="ARBA" id="ARBA00023125"/>
    </source>
</evidence>
<dbReference type="InterPro" id="IPR036390">
    <property type="entry name" value="WH_DNA-bd_sf"/>
</dbReference>
<dbReference type="STRING" id="104099.AD949_00900"/>
<reference evidence="6 7" key="1">
    <citation type="submission" date="2019-06" db="EMBL/GenBank/DDBJ databases">
        <title>Whole genome shotgun sequence of Acetobacter orleanensis NBRC 13752.</title>
        <authorList>
            <person name="Hosoyama A."/>
            <person name="Uohara A."/>
            <person name="Ohji S."/>
            <person name="Ichikawa N."/>
        </authorList>
    </citation>
    <scope>NUCLEOTIDE SEQUENCE [LARGE SCALE GENOMIC DNA]</scope>
    <source>
        <strain evidence="6 7">NBRC 13752</strain>
    </source>
</reference>
<organism evidence="6 7">
    <name type="scientific">Acetobacter orleanensis</name>
    <dbReference type="NCBI Taxonomy" id="104099"/>
    <lineage>
        <taxon>Bacteria</taxon>
        <taxon>Pseudomonadati</taxon>
        <taxon>Pseudomonadota</taxon>
        <taxon>Alphaproteobacteria</taxon>
        <taxon>Acetobacterales</taxon>
        <taxon>Acetobacteraceae</taxon>
        <taxon>Acetobacter</taxon>
    </lineage>
</organism>
<evidence type="ECO:0000313" key="6">
    <source>
        <dbReference type="EMBL" id="GEB84123.1"/>
    </source>
</evidence>
<comment type="caution">
    <text evidence="6">The sequence shown here is derived from an EMBL/GenBank/DDBJ whole genome shotgun (WGS) entry which is preliminary data.</text>
</comment>
<dbReference type="GO" id="GO:0006351">
    <property type="term" value="P:DNA-templated transcription"/>
    <property type="evidence" value="ECO:0007669"/>
    <property type="project" value="TreeGrafter"/>
</dbReference>
<gene>
    <name evidence="6" type="ORF">AOR01nite_26000</name>
</gene>
<dbReference type="RefSeq" id="WP_048836772.1">
    <property type="nucleotide sequence ID" value="NZ_BJMU01000036.1"/>
</dbReference>
<dbReference type="InterPro" id="IPR058163">
    <property type="entry name" value="LysR-type_TF_proteobact-type"/>
</dbReference>
<dbReference type="InterPro" id="IPR036388">
    <property type="entry name" value="WH-like_DNA-bd_sf"/>
</dbReference>
<dbReference type="SUPFAM" id="SSF46785">
    <property type="entry name" value="Winged helix' DNA-binding domain"/>
    <property type="match status" value="1"/>
</dbReference>
<dbReference type="PANTHER" id="PTHR30537:SF5">
    <property type="entry name" value="HTH-TYPE TRANSCRIPTIONAL ACTIVATOR TTDR-RELATED"/>
    <property type="match status" value="1"/>
</dbReference>
<dbReference type="PROSITE" id="PS50931">
    <property type="entry name" value="HTH_LYSR"/>
    <property type="match status" value="1"/>
</dbReference>
<evidence type="ECO:0000259" key="5">
    <source>
        <dbReference type="PROSITE" id="PS50931"/>
    </source>
</evidence>
<proteinExistence type="inferred from homology"/>
<feature type="domain" description="HTH lysR-type" evidence="5">
    <location>
        <begin position="4"/>
        <end position="61"/>
    </location>
</feature>
<keyword evidence="7" id="KW-1185">Reference proteome</keyword>
<dbReference type="Pfam" id="PF03466">
    <property type="entry name" value="LysR_substrate"/>
    <property type="match status" value="1"/>
</dbReference>
<dbReference type="Pfam" id="PF00126">
    <property type="entry name" value="HTH_1"/>
    <property type="match status" value="1"/>
</dbReference>
<dbReference type="GO" id="GO:0043565">
    <property type="term" value="F:sequence-specific DNA binding"/>
    <property type="evidence" value="ECO:0007669"/>
    <property type="project" value="TreeGrafter"/>
</dbReference>
<dbReference type="FunFam" id="1.10.10.10:FF:000001">
    <property type="entry name" value="LysR family transcriptional regulator"/>
    <property type="match status" value="1"/>
</dbReference>
<dbReference type="OrthoDB" id="9812435at2"/>
<keyword evidence="4" id="KW-0804">Transcription</keyword>
<dbReference type="InterPro" id="IPR000847">
    <property type="entry name" value="LysR_HTH_N"/>
</dbReference>
<dbReference type="Gene3D" id="3.40.190.290">
    <property type="match status" value="1"/>
</dbReference>
<dbReference type="InterPro" id="IPR005119">
    <property type="entry name" value="LysR_subst-bd"/>
</dbReference>
<evidence type="ECO:0000313" key="7">
    <source>
        <dbReference type="Proteomes" id="UP000317617"/>
    </source>
</evidence>
<name>A0A4Y3TQV2_9PROT</name>
<evidence type="ECO:0000256" key="1">
    <source>
        <dbReference type="ARBA" id="ARBA00009437"/>
    </source>
</evidence>
<dbReference type="AlphaFoldDB" id="A0A4Y3TQV2"/>
<dbReference type="SUPFAM" id="SSF53850">
    <property type="entry name" value="Periplasmic binding protein-like II"/>
    <property type="match status" value="1"/>
</dbReference>
<dbReference type="GO" id="GO:0003700">
    <property type="term" value="F:DNA-binding transcription factor activity"/>
    <property type="evidence" value="ECO:0007669"/>
    <property type="project" value="InterPro"/>
</dbReference>
<keyword evidence="3" id="KW-0238">DNA-binding</keyword>
<keyword evidence="2" id="KW-0805">Transcription regulation</keyword>
<protein>
    <submittedName>
        <fullName evidence="6">LysR family transcriptional regulator</fullName>
    </submittedName>
</protein>
<dbReference type="PRINTS" id="PR00039">
    <property type="entry name" value="HTHLYSR"/>
</dbReference>
<dbReference type="Proteomes" id="UP000317617">
    <property type="component" value="Unassembled WGS sequence"/>
</dbReference>
<dbReference type="Gene3D" id="1.10.10.10">
    <property type="entry name" value="Winged helix-like DNA-binding domain superfamily/Winged helix DNA-binding domain"/>
    <property type="match status" value="1"/>
</dbReference>
<dbReference type="EMBL" id="BJMU01000036">
    <property type="protein sequence ID" value="GEB84123.1"/>
    <property type="molecule type" value="Genomic_DNA"/>
</dbReference>
<sequence>MRLPDFEAWAIFAKVAEFGSFARAAEEIQLSKPTVSKAVSRLEQALGIALFNRNSRHMSLTETGRALLGHANRIVMEAEAAETEARGDMQRPSGRIRIAAPMTFGIRHLAPVLPEFMERYPEIDLNISFSDAVVDMVADGYDIALRIASLADSSLRAKKLCDVRLLLVASPLWLDAVGRPEHPRDLEAYKSFVYTNNTAPGMIRFRNNTSGKEFVLTQTARFRADNAEAFLPSLEDGLGYGLFPEFMVWDGLHDGRLEQILPAWEGPVITLYLVTSASPIRSTRVSVLLDYLVKAFEHPPWAKLPADSNLEKGLSRKKASGKT</sequence>
<evidence type="ECO:0000256" key="4">
    <source>
        <dbReference type="ARBA" id="ARBA00023163"/>
    </source>
</evidence>
<comment type="similarity">
    <text evidence="1">Belongs to the LysR transcriptional regulatory family.</text>
</comment>
<dbReference type="CDD" id="cd08422">
    <property type="entry name" value="PBP2_CrgA_like"/>
    <property type="match status" value="1"/>
</dbReference>
<accession>A0A4Y3TQV2</accession>